<dbReference type="InterPro" id="IPR048254">
    <property type="entry name" value="CDP_ALCOHOL_P_TRANSF_CS"/>
</dbReference>
<protein>
    <recommendedName>
        <fullName evidence="14">CDP-alcohol phosphatidyltransferase</fullName>
    </recommendedName>
</protein>
<evidence type="ECO:0000256" key="2">
    <source>
        <dbReference type="ARBA" id="ARBA00022516"/>
    </source>
</evidence>
<accession>A0A0D7A1P1</accession>
<dbReference type="AlphaFoldDB" id="A0A0D7A1P1"/>
<dbReference type="Pfam" id="PF01066">
    <property type="entry name" value="CDP-OH_P_transf"/>
    <property type="match status" value="1"/>
</dbReference>
<keyword evidence="3 10" id="KW-0808">Transferase</keyword>
<dbReference type="PANTHER" id="PTHR14269:SF60">
    <property type="entry name" value="CARDIOLIPIN SYNTHASE (CMP-FORMING)"/>
    <property type="match status" value="1"/>
</dbReference>
<evidence type="ECO:0000313" key="12">
    <source>
        <dbReference type="EMBL" id="KIY44937.1"/>
    </source>
</evidence>
<organism evidence="12 13">
    <name type="scientific">Fistulina hepatica ATCC 64428</name>
    <dbReference type="NCBI Taxonomy" id="1128425"/>
    <lineage>
        <taxon>Eukaryota</taxon>
        <taxon>Fungi</taxon>
        <taxon>Dikarya</taxon>
        <taxon>Basidiomycota</taxon>
        <taxon>Agaricomycotina</taxon>
        <taxon>Agaricomycetes</taxon>
        <taxon>Agaricomycetidae</taxon>
        <taxon>Agaricales</taxon>
        <taxon>Fistulinaceae</taxon>
        <taxon>Fistulina</taxon>
    </lineage>
</organism>
<dbReference type="GO" id="GO:0005739">
    <property type="term" value="C:mitochondrion"/>
    <property type="evidence" value="ECO:0007669"/>
    <property type="project" value="TreeGrafter"/>
</dbReference>
<comment type="similarity">
    <text evidence="10">Belongs to the CDP-alcohol phosphatidyltransferase class-I family.</text>
</comment>
<keyword evidence="9" id="KW-1208">Phospholipid metabolism</keyword>
<evidence type="ECO:0000256" key="3">
    <source>
        <dbReference type="ARBA" id="ARBA00022679"/>
    </source>
</evidence>
<keyword evidence="4 11" id="KW-0812">Transmembrane</keyword>
<feature type="transmembrane region" description="Helical" evidence="11">
    <location>
        <begin position="130"/>
        <end position="152"/>
    </location>
</feature>
<reference evidence="12 13" key="1">
    <citation type="journal article" date="2015" name="Fungal Genet. Biol.">
        <title>Evolution of novel wood decay mechanisms in Agaricales revealed by the genome sequences of Fistulina hepatica and Cylindrobasidium torrendii.</title>
        <authorList>
            <person name="Floudas D."/>
            <person name="Held B.W."/>
            <person name="Riley R."/>
            <person name="Nagy L.G."/>
            <person name="Koehler G."/>
            <person name="Ransdell A.S."/>
            <person name="Younus H."/>
            <person name="Chow J."/>
            <person name="Chiniquy J."/>
            <person name="Lipzen A."/>
            <person name="Tritt A."/>
            <person name="Sun H."/>
            <person name="Haridas S."/>
            <person name="LaButti K."/>
            <person name="Ohm R.A."/>
            <person name="Kues U."/>
            <person name="Blanchette R.A."/>
            <person name="Grigoriev I.V."/>
            <person name="Minto R.E."/>
            <person name="Hibbett D.S."/>
        </authorList>
    </citation>
    <scope>NUCLEOTIDE SEQUENCE [LARGE SCALE GENOMIC DNA]</scope>
    <source>
        <strain evidence="12 13">ATCC 64428</strain>
    </source>
</reference>
<dbReference type="GO" id="GO:0016020">
    <property type="term" value="C:membrane"/>
    <property type="evidence" value="ECO:0007669"/>
    <property type="project" value="UniProtKB-SubCell"/>
</dbReference>
<feature type="transmembrane region" description="Helical" evidence="11">
    <location>
        <begin position="64"/>
        <end position="86"/>
    </location>
</feature>
<evidence type="ECO:0000256" key="10">
    <source>
        <dbReference type="RuleBase" id="RU003750"/>
    </source>
</evidence>
<evidence type="ECO:0000313" key="13">
    <source>
        <dbReference type="Proteomes" id="UP000054144"/>
    </source>
</evidence>
<keyword evidence="5 11" id="KW-1133">Transmembrane helix</keyword>
<dbReference type="GO" id="GO:0043337">
    <property type="term" value="F:cardiolipin synthase (CMP-forming)"/>
    <property type="evidence" value="ECO:0007669"/>
    <property type="project" value="TreeGrafter"/>
</dbReference>
<evidence type="ECO:0000256" key="5">
    <source>
        <dbReference type="ARBA" id="ARBA00022989"/>
    </source>
</evidence>
<gene>
    <name evidence="12" type="ORF">FISHEDRAFT_67198</name>
</gene>
<evidence type="ECO:0000256" key="8">
    <source>
        <dbReference type="ARBA" id="ARBA00023209"/>
    </source>
</evidence>
<keyword evidence="8" id="KW-0594">Phospholipid biosynthesis</keyword>
<dbReference type="PANTHER" id="PTHR14269">
    <property type="entry name" value="CDP-DIACYLGLYCEROL--GLYCEROL-3-PHOSPHATE 3-PHOSPHATIDYLTRANSFERASE-RELATED"/>
    <property type="match status" value="1"/>
</dbReference>
<dbReference type="Proteomes" id="UP000054144">
    <property type="component" value="Unassembled WGS sequence"/>
</dbReference>
<dbReference type="OrthoDB" id="10020554at2759"/>
<proteinExistence type="inferred from homology"/>
<dbReference type="GO" id="GO:0032049">
    <property type="term" value="P:cardiolipin biosynthetic process"/>
    <property type="evidence" value="ECO:0007669"/>
    <property type="project" value="TreeGrafter"/>
</dbReference>
<keyword evidence="7 11" id="KW-0472">Membrane</keyword>
<dbReference type="InterPro" id="IPR000462">
    <property type="entry name" value="CDP-OH_P_trans"/>
</dbReference>
<dbReference type="EMBL" id="KN882063">
    <property type="protein sequence ID" value="KIY44937.1"/>
    <property type="molecule type" value="Genomic_DNA"/>
</dbReference>
<dbReference type="InterPro" id="IPR043130">
    <property type="entry name" value="CDP-OH_PTrfase_TM_dom"/>
</dbReference>
<keyword evidence="13" id="KW-1185">Reference proteome</keyword>
<dbReference type="Gene3D" id="1.20.120.1760">
    <property type="match status" value="1"/>
</dbReference>
<name>A0A0D7A1P1_9AGAR</name>
<comment type="subcellular location">
    <subcellularLocation>
        <location evidence="1">Membrane</location>
        <topology evidence="1">Multi-pass membrane protein</topology>
    </subcellularLocation>
</comment>
<evidence type="ECO:0000256" key="4">
    <source>
        <dbReference type="ARBA" id="ARBA00022692"/>
    </source>
</evidence>
<evidence type="ECO:0000256" key="9">
    <source>
        <dbReference type="ARBA" id="ARBA00023264"/>
    </source>
</evidence>
<evidence type="ECO:0000256" key="1">
    <source>
        <dbReference type="ARBA" id="ARBA00004141"/>
    </source>
</evidence>
<evidence type="ECO:0000256" key="7">
    <source>
        <dbReference type="ARBA" id="ARBA00023136"/>
    </source>
</evidence>
<keyword evidence="6" id="KW-0443">Lipid metabolism</keyword>
<feature type="transmembrane region" description="Helical" evidence="11">
    <location>
        <begin position="210"/>
        <end position="230"/>
    </location>
</feature>
<evidence type="ECO:0000256" key="6">
    <source>
        <dbReference type="ARBA" id="ARBA00023098"/>
    </source>
</evidence>
<sequence>MLPRPFLKSSFPSGIFRRHSLKRFIPHIPPRLKSSQQYIRQTIRENIYTIPNVLTLSRIISCPVLAWAIVDGHFVLATSLLAYAGFTDLADGYLARHFRMKSVLGTILDPAADKALMTTLTVALSWRGLLPVPLAVVIIGRDVLLSLSAFYIRYTSLPEPKTWARYWDFGIPSVEVTASMISKINTALQLALMGITTISPLLSFDIAEWLIMFQWVVGTTTVWSGLSYLCSKNSFRVLNQHGRHRHRN</sequence>
<evidence type="ECO:0008006" key="14">
    <source>
        <dbReference type="Google" id="ProtNLM"/>
    </source>
</evidence>
<dbReference type="PROSITE" id="PS00379">
    <property type="entry name" value="CDP_ALCOHOL_P_TRANSF"/>
    <property type="match status" value="1"/>
</dbReference>
<dbReference type="InterPro" id="IPR050324">
    <property type="entry name" value="CDP-alcohol_PTase-I"/>
</dbReference>
<keyword evidence="2" id="KW-0444">Lipid biosynthesis</keyword>
<evidence type="ECO:0000256" key="11">
    <source>
        <dbReference type="SAM" id="Phobius"/>
    </source>
</evidence>